<proteinExistence type="inferred from homology"/>
<dbReference type="EMBL" id="CAJNNW010036523">
    <property type="protein sequence ID" value="CAE8735197.1"/>
    <property type="molecule type" value="Genomic_DNA"/>
</dbReference>
<evidence type="ECO:0000256" key="2">
    <source>
        <dbReference type="ARBA" id="ARBA00009446"/>
    </source>
</evidence>
<dbReference type="Pfam" id="PF01131">
    <property type="entry name" value="Topoisom_bac"/>
    <property type="match status" value="1"/>
</dbReference>
<dbReference type="InterPro" id="IPR013825">
    <property type="entry name" value="Topo_IA_cen_sub2"/>
</dbReference>
<keyword evidence="5 7" id="KW-0238">DNA-binding</keyword>
<feature type="compositionally biased region" description="Low complexity" evidence="8">
    <location>
        <begin position="1081"/>
        <end position="1090"/>
    </location>
</feature>
<comment type="function">
    <text evidence="7">Introduces a single-strand break via transesterification at a target site in duplex DNA. Releases the supercoiling and torsional tension of DNA introduced during the DNA replication and transcription by transiently cleaving and rejoining one strand of the DNA duplex. The scissile phosphodiester is attacked by the catalytic tyrosine of the enzyme, resulting in the formation of a DNA-(5'-phosphotyrosyl)-enzyme intermediate and the expulsion of a 3'-OH DNA strand.</text>
</comment>
<dbReference type="InterPro" id="IPR013497">
    <property type="entry name" value="Topo_IA_cen"/>
</dbReference>
<dbReference type="AlphaFoldDB" id="A0A813LMZ1"/>
<evidence type="ECO:0000256" key="5">
    <source>
        <dbReference type="ARBA" id="ARBA00023125"/>
    </source>
</evidence>
<evidence type="ECO:0000313" key="11">
    <source>
        <dbReference type="Proteomes" id="UP000626109"/>
    </source>
</evidence>
<dbReference type="InterPro" id="IPR000380">
    <property type="entry name" value="Topo_IA"/>
</dbReference>
<evidence type="ECO:0000256" key="3">
    <source>
        <dbReference type="ARBA" id="ARBA00012891"/>
    </source>
</evidence>
<evidence type="ECO:0000256" key="7">
    <source>
        <dbReference type="RuleBase" id="RU362092"/>
    </source>
</evidence>
<comment type="caution">
    <text evidence="10">The sequence shown here is derived from an EMBL/GenBank/DDBJ whole genome shotgun (WGS) entry which is preliminary data.</text>
</comment>
<dbReference type="GO" id="GO:0006265">
    <property type="term" value="P:DNA topological change"/>
    <property type="evidence" value="ECO:0007669"/>
    <property type="project" value="InterPro"/>
</dbReference>
<dbReference type="InterPro" id="IPR013826">
    <property type="entry name" value="Topo_IA_cen_sub3"/>
</dbReference>
<dbReference type="FunFam" id="1.10.290.10:FF:000001">
    <property type="entry name" value="DNA topoisomerase"/>
    <property type="match status" value="1"/>
</dbReference>
<dbReference type="SUPFAM" id="SSF56712">
    <property type="entry name" value="Prokaryotic type I DNA topoisomerase"/>
    <property type="match status" value="1"/>
</dbReference>
<dbReference type="Gene3D" id="1.10.460.10">
    <property type="entry name" value="Topoisomerase I, domain 2"/>
    <property type="match status" value="1"/>
</dbReference>
<dbReference type="PANTHER" id="PTHR11390:SF20">
    <property type="entry name" value="DNA TOPOISOMERASE 3-BETA-1"/>
    <property type="match status" value="1"/>
</dbReference>
<organism evidence="10 11">
    <name type="scientific">Polarella glacialis</name>
    <name type="common">Dinoflagellate</name>
    <dbReference type="NCBI Taxonomy" id="89957"/>
    <lineage>
        <taxon>Eukaryota</taxon>
        <taxon>Sar</taxon>
        <taxon>Alveolata</taxon>
        <taxon>Dinophyceae</taxon>
        <taxon>Suessiales</taxon>
        <taxon>Suessiaceae</taxon>
        <taxon>Polarella</taxon>
    </lineage>
</organism>
<dbReference type="InterPro" id="IPR013824">
    <property type="entry name" value="Topo_IA_cen_sub1"/>
</dbReference>
<feature type="compositionally biased region" description="Low complexity" evidence="8">
    <location>
        <begin position="363"/>
        <end position="376"/>
    </location>
</feature>
<name>A0A813LMZ1_POLGL</name>
<gene>
    <name evidence="10" type="ORF">PGLA2088_LOCUS47705</name>
</gene>
<evidence type="ECO:0000256" key="8">
    <source>
        <dbReference type="SAM" id="MobiDB-lite"/>
    </source>
</evidence>
<dbReference type="InterPro" id="IPR023406">
    <property type="entry name" value="Topo_IA_AS"/>
</dbReference>
<evidence type="ECO:0000313" key="10">
    <source>
        <dbReference type="EMBL" id="CAE8735197.1"/>
    </source>
</evidence>
<evidence type="ECO:0000259" key="9">
    <source>
        <dbReference type="PROSITE" id="PS52039"/>
    </source>
</evidence>
<keyword evidence="4 7" id="KW-0799">Topoisomerase</keyword>
<dbReference type="PROSITE" id="PS00396">
    <property type="entry name" value="TOPO_IA_1"/>
    <property type="match status" value="1"/>
</dbReference>
<dbReference type="Gene3D" id="1.10.290.10">
    <property type="entry name" value="Topoisomerase I, domain 4"/>
    <property type="match status" value="1"/>
</dbReference>
<feature type="region of interest" description="Disordered" evidence="8">
    <location>
        <begin position="762"/>
        <end position="836"/>
    </location>
</feature>
<feature type="region of interest" description="Disordered" evidence="8">
    <location>
        <begin position="354"/>
        <end position="376"/>
    </location>
</feature>
<dbReference type="GO" id="GO:0003677">
    <property type="term" value="F:DNA binding"/>
    <property type="evidence" value="ECO:0007669"/>
    <property type="project" value="UniProtKB-KW"/>
</dbReference>
<dbReference type="InterPro" id="IPR003601">
    <property type="entry name" value="Topo_IA_2"/>
</dbReference>
<evidence type="ECO:0000256" key="1">
    <source>
        <dbReference type="ARBA" id="ARBA00000213"/>
    </source>
</evidence>
<comment type="similarity">
    <text evidence="2 7">Belongs to the type IA topoisomerase family.</text>
</comment>
<evidence type="ECO:0000256" key="6">
    <source>
        <dbReference type="ARBA" id="ARBA00023235"/>
    </source>
</evidence>
<sequence length="1102" mass="118516">MSGWGYDRGAKRWLPHDGDIDGRPPAQRLRLTQSAVGVGAAPFQILFVAEKPSIAKMLAQALSTCAQRGRYTEEYSMAGATVPVFCVDTIWRQAVPEALAQAPSLSIRITSTVGHMYSAEFPALLRRWKGVDPQQLFDAPVEKLEPNDGKSCIPQHLAAEASRCHAVVLWLDCDREGESICYEVLASVLPHLAFHPLLASGPASSWNRNLQLDLREEEFHNDPRVWRARFSSLHPRDLLKAFGELQKPNPWEARAVDARQEIDLKVGVALTRLITTHLRDSVADLTPSRQDGKGPMISYGPCQTPALGFCVSRWDAIQKFNKESSFTIDAYLASDAGAQGDAGAVRLRWNSEEGRRAPGGAKGAPAAAGGSKGVSAVPPLQHSRQEVEHLIAQVPPDATATVVAAKRSQRRVERPKALNTVGMLKAASRELGMDPHSCMQVAERLYTSGLLTYPRTETSRYPPSMDVVAMVQDHAWHPKWGTWCQHLMQGRMQQASSGQDVGDHPPITPVQCASEEQVGRAAGPNGVRLYELVARHFLATVSPDVLCQHYELHFSIGVGASALSFRLSGNEVVDSGFSEVCWWAAGHDPVLFKGNLLSGPALALACSAAPGERHSLAPGGGLSIREEESRPPELLSEADLLDLMDTNGIGTDASMAQHVHNLVLRGYVEVLGVGRRMRPTLLGVALVHGLRQVDGELVKPAIRARIESQVSDIAHRRRPFVEVVGSALEIFKAKYRSVQAGMPKLIEEFEWKRKKWRQWRDHDLSLQRPKGSSKGGSSKGSSSKAGSKGSSTKASFSKGVSKEGGNLGHMNCTGMSGPGRDGADISHVGTDSGHRESWPIWSHPEHPEQQVGLAPELQEPERFGELESVTQGSAEDYVEDWYPRTQAASIASSSLLQSGFENGGSGPTSLKARGGRIGKGLGESSDNRLARADVTGRGFGKVQPAHQLKGLSAAKGSSLLGRGLGATPLSKGRGGSLAFGKGQARLGVRPPCAQLVSAELSIKAETCKQEECATVVAFSFLVPGPVFQAQTDSMAPSSVTALESCPTSTAAMAKAPAEARALVSTPKSVGRPGGRPPPPRYAAKPYSKAPELQKIKEEDDPS</sequence>
<dbReference type="InterPro" id="IPR006171">
    <property type="entry name" value="TOPRIM_dom"/>
</dbReference>
<dbReference type="GO" id="GO:0006310">
    <property type="term" value="P:DNA recombination"/>
    <property type="evidence" value="ECO:0007669"/>
    <property type="project" value="TreeGrafter"/>
</dbReference>
<protein>
    <recommendedName>
        <fullName evidence="3 7">DNA topoisomerase</fullName>
        <ecNumber evidence="3 7">5.6.2.1</ecNumber>
    </recommendedName>
</protein>
<dbReference type="InterPro" id="IPR023405">
    <property type="entry name" value="Topo_IA_core_domain"/>
</dbReference>
<dbReference type="Proteomes" id="UP000626109">
    <property type="component" value="Unassembled WGS sequence"/>
</dbReference>
<reference evidence="10" key="1">
    <citation type="submission" date="2021-02" db="EMBL/GenBank/DDBJ databases">
        <authorList>
            <person name="Dougan E. K."/>
            <person name="Rhodes N."/>
            <person name="Thang M."/>
            <person name="Chan C."/>
        </authorList>
    </citation>
    <scope>NUCLEOTIDE SEQUENCE</scope>
</reference>
<accession>A0A813LMZ1</accession>
<dbReference type="SMART" id="SM00436">
    <property type="entry name" value="TOP1Bc"/>
    <property type="match status" value="1"/>
</dbReference>
<feature type="compositionally biased region" description="Low complexity" evidence="8">
    <location>
        <begin position="779"/>
        <end position="799"/>
    </location>
</feature>
<dbReference type="PROSITE" id="PS52039">
    <property type="entry name" value="TOPO_IA_2"/>
    <property type="match status" value="1"/>
</dbReference>
<feature type="region of interest" description="Disordered" evidence="8">
    <location>
        <begin position="1056"/>
        <end position="1102"/>
    </location>
</feature>
<dbReference type="PANTHER" id="PTHR11390">
    <property type="entry name" value="PROKARYOTIC DNA TOPOISOMERASE"/>
    <property type="match status" value="1"/>
</dbReference>
<dbReference type="Pfam" id="PF01751">
    <property type="entry name" value="Toprim"/>
    <property type="match status" value="1"/>
</dbReference>
<dbReference type="EC" id="5.6.2.1" evidence="3 7"/>
<feature type="compositionally biased region" description="Low complexity" evidence="8">
    <location>
        <begin position="1056"/>
        <end position="1070"/>
    </location>
</feature>
<keyword evidence="6 7" id="KW-0413">Isomerase</keyword>
<feature type="compositionally biased region" description="Basic and acidic residues" evidence="8">
    <location>
        <begin position="1091"/>
        <end position="1102"/>
    </location>
</feature>
<dbReference type="GO" id="GO:0006281">
    <property type="term" value="P:DNA repair"/>
    <property type="evidence" value="ECO:0007669"/>
    <property type="project" value="TreeGrafter"/>
</dbReference>
<evidence type="ECO:0000256" key="4">
    <source>
        <dbReference type="ARBA" id="ARBA00023029"/>
    </source>
</evidence>
<dbReference type="GO" id="GO:0005634">
    <property type="term" value="C:nucleus"/>
    <property type="evidence" value="ECO:0007669"/>
    <property type="project" value="TreeGrafter"/>
</dbReference>
<feature type="domain" description="Topo IA-type catalytic" evidence="9">
    <location>
        <begin position="249"/>
        <end position="735"/>
    </location>
</feature>
<dbReference type="SMART" id="SM00493">
    <property type="entry name" value="TOPRIM"/>
    <property type="match status" value="1"/>
</dbReference>
<dbReference type="SMART" id="SM00437">
    <property type="entry name" value="TOP1Ac"/>
    <property type="match status" value="1"/>
</dbReference>
<dbReference type="GO" id="GO:0003917">
    <property type="term" value="F:DNA topoisomerase type I (single strand cut, ATP-independent) activity"/>
    <property type="evidence" value="ECO:0007669"/>
    <property type="project" value="UniProtKB-EC"/>
</dbReference>
<comment type="catalytic activity">
    <reaction evidence="1 7">
        <text>ATP-independent breakage of single-stranded DNA, followed by passage and rejoining.</text>
        <dbReference type="EC" id="5.6.2.1"/>
    </reaction>
</comment>
<dbReference type="InterPro" id="IPR003602">
    <property type="entry name" value="Topo_IA_DNA-bd_dom"/>
</dbReference>
<dbReference type="Gene3D" id="2.70.20.10">
    <property type="entry name" value="Topoisomerase I, domain 3"/>
    <property type="match status" value="1"/>
</dbReference>
<dbReference type="Gene3D" id="3.40.50.140">
    <property type="match status" value="1"/>
</dbReference>
<dbReference type="PRINTS" id="PR00417">
    <property type="entry name" value="PRTPISMRASEI"/>
</dbReference>
<feature type="region of interest" description="Disordered" evidence="8">
    <location>
        <begin position="900"/>
        <end position="924"/>
    </location>
</feature>